<dbReference type="EMBL" id="GBRH01269984">
    <property type="protein sequence ID" value="JAD27911.1"/>
    <property type="molecule type" value="Transcribed_RNA"/>
</dbReference>
<protein>
    <submittedName>
        <fullName evidence="1">Uncharacterized protein</fullName>
    </submittedName>
</protein>
<sequence>MAFPCSLIGLVQTY</sequence>
<proteinExistence type="predicted"/>
<name>A0A0A8YP81_ARUDO</name>
<accession>A0A0A8YP81</accession>
<organism evidence="1">
    <name type="scientific">Arundo donax</name>
    <name type="common">Giant reed</name>
    <name type="synonym">Donax arundinaceus</name>
    <dbReference type="NCBI Taxonomy" id="35708"/>
    <lineage>
        <taxon>Eukaryota</taxon>
        <taxon>Viridiplantae</taxon>
        <taxon>Streptophyta</taxon>
        <taxon>Embryophyta</taxon>
        <taxon>Tracheophyta</taxon>
        <taxon>Spermatophyta</taxon>
        <taxon>Magnoliopsida</taxon>
        <taxon>Liliopsida</taxon>
        <taxon>Poales</taxon>
        <taxon>Poaceae</taxon>
        <taxon>PACMAD clade</taxon>
        <taxon>Arundinoideae</taxon>
        <taxon>Arundineae</taxon>
        <taxon>Arundo</taxon>
    </lineage>
</organism>
<reference evidence="1" key="2">
    <citation type="journal article" date="2015" name="Data Brief">
        <title>Shoot transcriptome of the giant reed, Arundo donax.</title>
        <authorList>
            <person name="Barrero R.A."/>
            <person name="Guerrero F.D."/>
            <person name="Moolhuijzen P."/>
            <person name="Goolsby J.A."/>
            <person name="Tidwell J."/>
            <person name="Bellgard S.E."/>
            <person name="Bellgard M.I."/>
        </authorList>
    </citation>
    <scope>NUCLEOTIDE SEQUENCE</scope>
    <source>
        <tissue evidence="1">Shoot tissue taken approximately 20 cm above the soil surface</tissue>
    </source>
</reference>
<reference evidence="1" key="1">
    <citation type="submission" date="2014-09" db="EMBL/GenBank/DDBJ databases">
        <authorList>
            <person name="Magalhaes I.L.F."/>
            <person name="Oliveira U."/>
            <person name="Santos F.R."/>
            <person name="Vidigal T.H.D.A."/>
            <person name="Brescovit A.D."/>
            <person name="Santos A.J."/>
        </authorList>
    </citation>
    <scope>NUCLEOTIDE SEQUENCE</scope>
    <source>
        <tissue evidence="1">Shoot tissue taken approximately 20 cm above the soil surface</tissue>
    </source>
</reference>
<evidence type="ECO:0000313" key="1">
    <source>
        <dbReference type="EMBL" id="JAD27911.1"/>
    </source>
</evidence>